<reference evidence="1" key="2">
    <citation type="submission" date="2020-09" db="EMBL/GenBank/DDBJ databases">
        <authorList>
            <person name="Sun Q."/>
            <person name="Zhou Y."/>
        </authorList>
    </citation>
    <scope>NUCLEOTIDE SEQUENCE</scope>
    <source>
        <strain evidence="1">CGMCC 1.12777</strain>
    </source>
</reference>
<evidence type="ECO:0008006" key="3">
    <source>
        <dbReference type="Google" id="ProtNLM"/>
    </source>
</evidence>
<gene>
    <name evidence="1" type="ORF">GCM10007096_12640</name>
</gene>
<reference evidence="1" key="1">
    <citation type="journal article" date="2014" name="Int. J. Syst. Evol. Microbiol.">
        <title>Complete genome sequence of Corynebacterium casei LMG S-19264T (=DSM 44701T), isolated from a smear-ripened cheese.</title>
        <authorList>
            <consortium name="US DOE Joint Genome Institute (JGI-PGF)"/>
            <person name="Walter F."/>
            <person name="Albersmeier A."/>
            <person name="Kalinowski J."/>
            <person name="Ruckert C."/>
        </authorList>
    </citation>
    <scope>NUCLEOTIDE SEQUENCE</scope>
    <source>
        <strain evidence="1">CGMCC 1.12777</strain>
    </source>
</reference>
<protein>
    <recommendedName>
        <fullName evidence="3">FbpB family small basic protein</fullName>
    </recommendedName>
</protein>
<evidence type="ECO:0000313" key="1">
    <source>
        <dbReference type="EMBL" id="GGH78746.1"/>
    </source>
</evidence>
<accession>A0A8J3EKX3</accession>
<dbReference type="EMBL" id="BMFV01000007">
    <property type="protein sequence ID" value="GGH78746.1"/>
    <property type="molecule type" value="Genomic_DNA"/>
</dbReference>
<organism evidence="1 2">
    <name type="scientific">Pullulanibacillus pueri</name>
    <dbReference type="NCBI Taxonomy" id="1437324"/>
    <lineage>
        <taxon>Bacteria</taxon>
        <taxon>Bacillati</taxon>
        <taxon>Bacillota</taxon>
        <taxon>Bacilli</taxon>
        <taxon>Bacillales</taxon>
        <taxon>Sporolactobacillaceae</taxon>
        <taxon>Pullulanibacillus</taxon>
    </lineage>
</organism>
<dbReference type="Proteomes" id="UP000656813">
    <property type="component" value="Unassembled WGS sequence"/>
</dbReference>
<dbReference type="RefSeq" id="WP_188496557.1">
    <property type="nucleotide sequence ID" value="NZ_BMFV01000007.1"/>
</dbReference>
<dbReference type="AlphaFoldDB" id="A0A8J3EKX3"/>
<name>A0A8J3EKX3_9BACL</name>
<dbReference type="InterPro" id="IPR025004">
    <property type="entry name" value="SenN/SenS"/>
</dbReference>
<keyword evidence="2" id="KW-1185">Reference proteome</keyword>
<dbReference type="Pfam" id="PF13040">
    <property type="entry name" value="Fur_reg_FbpB"/>
    <property type="match status" value="1"/>
</dbReference>
<comment type="caution">
    <text evidence="1">The sequence shown here is derived from an EMBL/GenBank/DDBJ whole genome shotgun (WGS) entry which is preliminary data.</text>
</comment>
<sequence length="42" mass="5080">MRKKTSFKELVVKNRSEIINNQQLLEKIEEKIDKKHNLKLSQ</sequence>
<proteinExistence type="predicted"/>
<evidence type="ECO:0000313" key="2">
    <source>
        <dbReference type="Proteomes" id="UP000656813"/>
    </source>
</evidence>